<dbReference type="PANTHER" id="PTHR24189">
    <property type="entry name" value="MYOTROPHIN"/>
    <property type="match status" value="1"/>
</dbReference>
<dbReference type="InterPro" id="IPR002110">
    <property type="entry name" value="Ankyrin_rpt"/>
</dbReference>
<sequence>MRQSKFKEASTKDHPSAVEIVQILLNSGADPSALGGFPDHSEPGGLGVLQKVAAAVTVSDDCRRPGPIAPESLHRPNLVTAATERAELTTEHPASARDRAGYTPLHRAAQSGNVAAVTAILRHARVDSPALPRGVRPADINALTLEKRRTALHHAAAFGSLECVRALIAAGADVSAEDADGWTPLDHAKNSRAGSECAREIARAGTKRALPFWAALPIGGRGALFGGDKPRGRRPDVRRIWSY</sequence>
<keyword evidence="2 3" id="KW-0040">ANK repeat</keyword>
<gene>
    <name evidence="4" type="ORF">BJ554DRAFT_3089</name>
</gene>
<feature type="repeat" description="ANK" evidence="3">
    <location>
        <begin position="100"/>
        <end position="123"/>
    </location>
</feature>
<dbReference type="InterPro" id="IPR050745">
    <property type="entry name" value="Multifunctional_regulatory"/>
</dbReference>
<evidence type="ECO:0000256" key="3">
    <source>
        <dbReference type="PROSITE-ProRule" id="PRU00023"/>
    </source>
</evidence>
<feature type="repeat" description="ANK" evidence="3">
    <location>
        <begin position="147"/>
        <end position="179"/>
    </location>
</feature>
<dbReference type="SMART" id="SM00248">
    <property type="entry name" value="ANK"/>
    <property type="match status" value="4"/>
</dbReference>
<dbReference type="Proteomes" id="UP000673691">
    <property type="component" value="Unassembled WGS sequence"/>
</dbReference>
<accession>A0A8H8DGG0</accession>
<dbReference type="PRINTS" id="PR01415">
    <property type="entry name" value="ANKYRIN"/>
</dbReference>
<proteinExistence type="predicted"/>
<dbReference type="Pfam" id="PF00023">
    <property type="entry name" value="Ank"/>
    <property type="match status" value="1"/>
</dbReference>
<keyword evidence="1" id="KW-0677">Repeat</keyword>
<reference evidence="4 5" key="1">
    <citation type="journal article" name="Sci. Rep.">
        <title>Genome-scale phylogenetic analyses confirm Olpidium as the closest living zoosporic fungus to the non-flagellated, terrestrial fungi.</title>
        <authorList>
            <person name="Chang Y."/>
            <person name="Rochon D."/>
            <person name="Sekimoto S."/>
            <person name="Wang Y."/>
            <person name="Chovatia M."/>
            <person name="Sandor L."/>
            <person name="Salamov A."/>
            <person name="Grigoriev I.V."/>
            <person name="Stajich J.E."/>
            <person name="Spatafora J.W."/>
        </authorList>
    </citation>
    <scope>NUCLEOTIDE SEQUENCE [LARGE SCALE GENOMIC DNA]</scope>
    <source>
        <strain evidence="4">S191</strain>
    </source>
</reference>
<organism evidence="4 5">
    <name type="scientific">Olpidium bornovanus</name>
    <dbReference type="NCBI Taxonomy" id="278681"/>
    <lineage>
        <taxon>Eukaryota</taxon>
        <taxon>Fungi</taxon>
        <taxon>Fungi incertae sedis</taxon>
        <taxon>Olpidiomycota</taxon>
        <taxon>Olpidiomycotina</taxon>
        <taxon>Olpidiomycetes</taxon>
        <taxon>Olpidiales</taxon>
        <taxon>Olpidiaceae</taxon>
        <taxon>Olpidium</taxon>
    </lineage>
</organism>
<evidence type="ECO:0000256" key="2">
    <source>
        <dbReference type="ARBA" id="ARBA00023043"/>
    </source>
</evidence>
<comment type="caution">
    <text evidence="4">The sequence shown here is derived from an EMBL/GenBank/DDBJ whole genome shotgun (WGS) entry which is preliminary data.</text>
</comment>
<keyword evidence="5" id="KW-1185">Reference proteome</keyword>
<dbReference type="Pfam" id="PF12796">
    <property type="entry name" value="Ank_2"/>
    <property type="match status" value="1"/>
</dbReference>
<dbReference type="OrthoDB" id="426293at2759"/>
<dbReference type="InterPro" id="IPR036770">
    <property type="entry name" value="Ankyrin_rpt-contain_sf"/>
</dbReference>
<dbReference type="Gene3D" id="1.25.40.20">
    <property type="entry name" value="Ankyrin repeat-containing domain"/>
    <property type="match status" value="1"/>
</dbReference>
<dbReference type="AlphaFoldDB" id="A0A8H8DGG0"/>
<dbReference type="PROSITE" id="PS50297">
    <property type="entry name" value="ANK_REP_REGION"/>
    <property type="match status" value="2"/>
</dbReference>
<dbReference type="EMBL" id="JAEFCI010010778">
    <property type="protein sequence ID" value="KAG5457012.1"/>
    <property type="molecule type" value="Genomic_DNA"/>
</dbReference>
<name>A0A8H8DGG0_9FUNG</name>
<evidence type="ECO:0000256" key="1">
    <source>
        <dbReference type="ARBA" id="ARBA00022737"/>
    </source>
</evidence>
<protein>
    <submittedName>
        <fullName evidence="4">Ankyrin repeat-containing domain protein</fullName>
    </submittedName>
</protein>
<dbReference type="PROSITE" id="PS50088">
    <property type="entry name" value="ANK_REPEAT"/>
    <property type="match status" value="2"/>
</dbReference>
<evidence type="ECO:0000313" key="4">
    <source>
        <dbReference type="EMBL" id="KAG5457012.1"/>
    </source>
</evidence>
<dbReference type="SUPFAM" id="SSF48403">
    <property type="entry name" value="Ankyrin repeat"/>
    <property type="match status" value="1"/>
</dbReference>
<evidence type="ECO:0000313" key="5">
    <source>
        <dbReference type="Proteomes" id="UP000673691"/>
    </source>
</evidence>